<dbReference type="GO" id="GO:0030833">
    <property type="term" value="P:regulation of actin filament polymerization"/>
    <property type="evidence" value="ECO:0007669"/>
    <property type="project" value="InterPro"/>
</dbReference>
<comment type="similarity">
    <text evidence="2 5">Belongs to the ARPC5 family.</text>
</comment>
<evidence type="ECO:0000256" key="1">
    <source>
        <dbReference type="ARBA" id="ARBA00004245"/>
    </source>
</evidence>
<dbReference type="GO" id="GO:0005885">
    <property type="term" value="C:Arp2/3 protein complex"/>
    <property type="evidence" value="ECO:0007669"/>
    <property type="project" value="InterPro"/>
</dbReference>
<keyword evidence="8" id="KW-1185">Reference proteome</keyword>
<dbReference type="EMBL" id="MBFT01000470">
    <property type="protein sequence ID" value="PVU90656.1"/>
    <property type="molecule type" value="Genomic_DNA"/>
</dbReference>
<dbReference type="STRING" id="61424.A0A2T9YEA3"/>
<dbReference type="Proteomes" id="UP000245699">
    <property type="component" value="Unassembled WGS sequence"/>
</dbReference>
<accession>A0A2T9YEA3</accession>
<name>A0A2T9YEA3_9FUNG</name>
<keyword evidence="3" id="KW-0963">Cytoplasm</keyword>
<evidence type="ECO:0000313" key="7">
    <source>
        <dbReference type="EMBL" id="PVU99132.1"/>
    </source>
</evidence>
<dbReference type="SUPFAM" id="SSF69103">
    <property type="entry name" value="Arp2/3 complex 16 kDa subunit ARPC5"/>
    <property type="match status" value="1"/>
</dbReference>
<comment type="subcellular location">
    <subcellularLocation>
        <location evidence="1">Cytoplasm</location>
        <location evidence="1">Cytoskeleton</location>
    </subcellularLocation>
</comment>
<dbReference type="OrthoDB" id="429520at2759"/>
<comment type="caution">
    <text evidence="6">The sequence shown here is derived from an EMBL/GenBank/DDBJ whole genome shotgun (WGS) entry which is preliminary data.</text>
</comment>
<dbReference type="InterPro" id="IPR006789">
    <property type="entry name" value="ARPC5"/>
</dbReference>
<sequence length="167" mass="18465">MSFRSLAVDTISEEQQVLINHMQSLSVVNPSQSHDPSIFNQAATQVRALLTKGNVQDALSRALEVANQLLIQPITQGQQGGGSEELVEKIALLINDVLSSFNREQGLPAVIKNLRDDEQILLLKFIYYGLARPAKFNCPVMLNWHEKTVQVAGVGGIVRVLSDRRSF</sequence>
<evidence type="ECO:0000256" key="3">
    <source>
        <dbReference type="ARBA" id="ARBA00022490"/>
    </source>
</evidence>
<dbReference type="AlphaFoldDB" id="A0A2T9YEA3"/>
<comment type="function">
    <text evidence="5">Functions as component of the Arp2/3 complex which is involved in regulation of actin polymerization and together with an activating nucleation-promoting factor (NPF) mediates the formation of branched actin networks. Arp2/3 complex plays a critical role in the control of cell morphogenesis via the modulation of cell polarity development.</text>
</comment>
<dbReference type="GO" id="GO:0034314">
    <property type="term" value="P:Arp2/3 complex-mediated actin nucleation"/>
    <property type="evidence" value="ECO:0007669"/>
    <property type="project" value="InterPro"/>
</dbReference>
<organism evidence="6 8">
    <name type="scientific">Furculomyces boomerangus</name>
    <dbReference type="NCBI Taxonomy" id="61424"/>
    <lineage>
        <taxon>Eukaryota</taxon>
        <taxon>Fungi</taxon>
        <taxon>Fungi incertae sedis</taxon>
        <taxon>Zoopagomycota</taxon>
        <taxon>Kickxellomycotina</taxon>
        <taxon>Harpellomycetes</taxon>
        <taxon>Harpellales</taxon>
        <taxon>Harpellaceae</taxon>
        <taxon>Furculomyces</taxon>
    </lineage>
</organism>
<dbReference type="InterPro" id="IPR036743">
    <property type="entry name" value="ARPC5_sf"/>
</dbReference>
<gene>
    <name evidence="7" type="ORF">BB559_000994</name>
    <name evidence="6" type="ORF">BB559_004505</name>
</gene>
<dbReference type="Pfam" id="PF04699">
    <property type="entry name" value="P16-Arc"/>
    <property type="match status" value="1"/>
</dbReference>
<dbReference type="EMBL" id="MBFT01000051">
    <property type="protein sequence ID" value="PVU99132.1"/>
    <property type="molecule type" value="Genomic_DNA"/>
</dbReference>
<evidence type="ECO:0000256" key="4">
    <source>
        <dbReference type="ARBA" id="ARBA00023212"/>
    </source>
</evidence>
<reference evidence="6 8" key="1">
    <citation type="journal article" date="2018" name="MBio">
        <title>Comparative Genomics Reveals the Core Gene Toolbox for the Fungus-Insect Symbiosis.</title>
        <authorList>
            <person name="Wang Y."/>
            <person name="Stata M."/>
            <person name="Wang W."/>
            <person name="Stajich J.E."/>
            <person name="White M.M."/>
            <person name="Moncalvo J.M."/>
        </authorList>
    </citation>
    <scope>NUCLEOTIDE SEQUENCE [LARGE SCALE GENOMIC DNA]</scope>
    <source>
        <strain evidence="6 8">AUS-77-4</strain>
    </source>
</reference>
<evidence type="ECO:0000256" key="5">
    <source>
        <dbReference type="RuleBase" id="RU004301"/>
    </source>
</evidence>
<dbReference type="PANTHER" id="PTHR12644">
    <property type="entry name" value="ARP2/3 COMPLEX 16 KD SUBUNIT P16-ARC"/>
    <property type="match status" value="1"/>
</dbReference>
<keyword evidence="4 5" id="KW-0206">Cytoskeleton</keyword>
<protein>
    <recommendedName>
        <fullName evidence="5">Actin-related protein 2/3 complex subunit 5</fullName>
    </recommendedName>
</protein>
<evidence type="ECO:0000256" key="2">
    <source>
        <dbReference type="ARBA" id="ARBA00006084"/>
    </source>
</evidence>
<evidence type="ECO:0000313" key="6">
    <source>
        <dbReference type="EMBL" id="PVU90656.1"/>
    </source>
</evidence>
<evidence type="ECO:0000313" key="8">
    <source>
        <dbReference type="Proteomes" id="UP000245699"/>
    </source>
</evidence>
<proteinExistence type="inferred from homology"/>
<dbReference type="Gene3D" id="1.25.40.190">
    <property type="entry name" value="Actin-related protein 2/3 complex subunit 5"/>
    <property type="match status" value="1"/>
</dbReference>